<dbReference type="PANTHER" id="PTHR12083">
    <property type="entry name" value="BIFUNCTIONAL POLYNUCLEOTIDE PHOSPHATASE/KINASE"/>
    <property type="match status" value="1"/>
</dbReference>
<gene>
    <name evidence="1" type="ORF">DEA61_06740</name>
</gene>
<keyword evidence="1" id="KW-0547">Nucleotide-binding</keyword>
<dbReference type="GO" id="GO:0005524">
    <property type="term" value="F:ATP binding"/>
    <property type="evidence" value="ECO:0007669"/>
    <property type="project" value="UniProtKB-KW"/>
</dbReference>
<organism evidence="1 2">
    <name type="scientific">Caldanaerobacter subterraneus</name>
    <dbReference type="NCBI Taxonomy" id="911092"/>
    <lineage>
        <taxon>Bacteria</taxon>
        <taxon>Bacillati</taxon>
        <taxon>Bacillota</taxon>
        <taxon>Clostridia</taxon>
        <taxon>Thermoanaerobacterales</taxon>
        <taxon>Thermoanaerobacteraceae</taxon>
        <taxon>Caldanaerobacter</taxon>
    </lineage>
</organism>
<dbReference type="InterPro" id="IPR017101">
    <property type="entry name" value="P-loop_ATP/GTP-bd_All4644_prd"/>
</dbReference>
<dbReference type="RefSeq" id="WP_278429117.1">
    <property type="nucleotide sequence ID" value="NZ_DOLB01000099.1"/>
</dbReference>
<protein>
    <submittedName>
        <fullName evidence="1">ATP-binding protein</fullName>
    </submittedName>
</protein>
<dbReference type="Pfam" id="PF13671">
    <property type="entry name" value="AAA_33"/>
    <property type="match status" value="1"/>
</dbReference>
<dbReference type="EMBL" id="DOLB01000099">
    <property type="protein sequence ID" value="HBT49510.1"/>
    <property type="molecule type" value="Genomic_DNA"/>
</dbReference>
<name>A0A101E3S0_9THEO</name>
<keyword evidence="1" id="KW-0067">ATP-binding</keyword>
<dbReference type="InterPro" id="IPR027417">
    <property type="entry name" value="P-loop_NTPase"/>
</dbReference>
<dbReference type="Proteomes" id="UP000264445">
    <property type="component" value="Unassembled WGS sequence"/>
</dbReference>
<dbReference type="AlphaFoldDB" id="A0A101E3S0"/>
<evidence type="ECO:0000313" key="2">
    <source>
        <dbReference type="Proteomes" id="UP000264445"/>
    </source>
</evidence>
<dbReference type="GO" id="GO:0006281">
    <property type="term" value="P:DNA repair"/>
    <property type="evidence" value="ECO:0007669"/>
    <property type="project" value="TreeGrafter"/>
</dbReference>
<dbReference type="GO" id="GO:0046404">
    <property type="term" value="F:ATP-dependent polydeoxyribonucleotide 5'-hydroxyl-kinase activity"/>
    <property type="evidence" value="ECO:0007669"/>
    <property type="project" value="TreeGrafter"/>
</dbReference>
<sequence length="183" mass="20993">MGALVLLVGLPGAGKSTFAAELKKKRPDIVVVSSDEVRKYFFGVVFEPKVEKQVWSIVHSAVIGNLKLGKTVVLDATNLTRSSRYKWIRWAGWFKKPVLAVFINPPLETVFKQNAMREKEWVVPEEEMRKKVMILKVPQMEEGFYSVVNIEKADEESVKKVIEELEKIEGETFEKRKIVQVKQ</sequence>
<dbReference type="PIRSF" id="PIRSF037081">
    <property type="entry name" value="P-loop_All4644_prd"/>
    <property type="match status" value="1"/>
</dbReference>
<dbReference type="PANTHER" id="PTHR12083:SF9">
    <property type="entry name" value="BIFUNCTIONAL POLYNUCLEOTIDE PHOSPHATASE_KINASE"/>
    <property type="match status" value="1"/>
</dbReference>
<evidence type="ECO:0000313" key="1">
    <source>
        <dbReference type="EMBL" id="HBT49510.1"/>
    </source>
</evidence>
<comment type="caution">
    <text evidence="1">The sequence shown here is derived from an EMBL/GenBank/DDBJ whole genome shotgun (WGS) entry which is preliminary data.</text>
</comment>
<accession>A0A101E3S0</accession>
<reference evidence="1 2" key="1">
    <citation type="journal article" date="2018" name="Nat. Biotechnol.">
        <title>A standardized bacterial taxonomy based on genome phylogeny substantially revises the tree of life.</title>
        <authorList>
            <person name="Parks D.H."/>
            <person name="Chuvochina M."/>
            <person name="Waite D.W."/>
            <person name="Rinke C."/>
            <person name="Skarshewski A."/>
            <person name="Chaumeil P.A."/>
            <person name="Hugenholtz P."/>
        </authorList>
    </citation>
    <scope>NUCLEOTIDE SEQUENCE [LARGE SCALE GENOMIC DNA]</scope>
    <source>
        <strain evidence="1">UBA12544</strain>
    </source>
</reference>
<proteinExistence type="predicted"/>
<dbReference type="GO" id="GO:0003690">
    <property type="term" value="F:double-stranded DNA binding"/>
    <property type="evidence" value="ECO:0007669"/>
    <property type="project" value="TreeGrafter"/>
</dbReference>
<dbReference type="Gene3D" id="3.40.50.300">
    <property type="entry name" value="P-loop containing nucleotide triphosphate hydrolases"/>
    <property type="match status" value="1"/>
</dbReference>
<dbReference type="SUPFAM" id="SSF52540">
    <property type="entry name" value="P-loop containing nucleoside triphosphate hydrolases"/>
    <property type="match status" value="1"/>
</dbReference>
<dbReference type="GO" id="GO:0046403">
    <property type="term" value="F:polynucleotide 3'-phosphatase activity"/>
    <property type="evidence" value="ECO:0007669"/>
    <property type="project" value="TreeGrafter"/>
</dbReference>